<dbReference type="Pfam" id="PF22178">
    <property type="entry name" value="Gp5_trimer_C"/>
    <property type="match status" value="1"/>
</dbReference>
<feature type="domain" description="Gp5/Type VI secretion system Vgr C-terminal trimerisation" evidence="5">
    <location>
        <begin position="178"/>
        <end position="286"/>
    </location>
</feature>
<dbReference type="Pfam" id="PF04717">
    <property type="entry name" value="Phage_base_V"/>
    <property type="match status" value="1"/>
</dbReference>
<dbReference type="InterPro" id="IPR050708">
    <property type="entry name" value="T6SS_VgrG/RHS"/>
</dbReference>
<dbReference type="InterPro" id="IPR017847">
    <property type="entry name" value="T6SS_RhsGE_Vgr_subset"/>
</dbReference>
<dbReference type="NCBIfam" id="TIGR01646">
    <property type="entry name" value="vgr_GE"/>
    <property type="match status" value="1"/>
</dbReference>
<evidence type="ECO:0000256" key="2">
    <source>
        <dbReference type="ARBA" id="ARBA00005558"/>
    </source>
</evidence>
<dbReference type="InterPro" id="IPR006533">
    <property type="entry name" value="T6SS_Vgr_RhsGE"/>
</dbReference>
<organism evidence="6 7">
    <name type="scientific">Elioraea tepida</name>
    <dbReference type="NCBI Taxonomy" id="2843330"/>
    <lineage>
        <taxon>Bacteria</taxon>
        <taxon>Pseudomonadati</taxon>
        <taxon>Pseudomonadota</taxon>
        <taxon>Alphaproteobacteria</taxon>
        <taxon>Acetobacterales</taxon>
        <taxon>Elioraeaceae</taxon>
        <taxon>Elioraea</taxon>
    </lineage>
</organism>
<gene>
    <name evidence="6" type="primary">VgrG</name>
    <name evidence="6" type="ORF">KO353_15830</name>
</gene>
<evidence type="ECO:0000256" key="1">
    <source>
        <dbReference type="ARBA" id="ARBA00004613"/>
    </source>
</evidence>
<dbReference type="PANTHER" id="PTHR32305">
    <property type="match status" value="1"/>
</dbReference>
<reference evidence="6" key="1">
    <citation type="submission" date="2021-06" db="EMBL/GenBank/DDBJ databases">
        <title>Elioraea tepida, sp. nov., a moderately thermophilic aerobic anoxygenic phototrophic bacterium isolated from an alkaline siliceous hot spring mat community in Yellowstone National Park, WY, USA.</title>
        <authorList>
            <person name="Saini M.K."/>
            <person name="Yoshida S."/>
            <person name="Sebastian A."/>
            <person name="Hirose S."/>
            <person name="Hara E."/>
            <person name="Tamaki H."/>
            <person name="Soulier N.T."/>
            <person name="Albert I."/>
            <person name="Hanada S."/>
            <person name="Bryant D.A."/>
            <person name="Tank M."/>
        </authorList>
    </citation>
    <scope>NUCLEOTIDE SEQUENCE</scope>
    <source>
        <strain evidence="6">MS-P2</strain>
    </source>
</reference>
<dbReference type="InterPro" id="IPR054030">
    <property type="entry name" value="Gp5_Vgr_C"/>
</dbReference>
<evidence type="ECO:0000313" key="6">
    <source>
        <dbReference type="EMBL" id="QXM26389.1"/>
    </source>
</evidence>
<evidence type="ECO:0000256" key="3">
    <source>
        <dbReference type="ARBA" id="ARBA00022525"/>
    </source>
</evidence>
<dbReference type="EMBL" id="CP076448">
    <property type="protein sequence ID" value="QXM26389.1"/>
    <property type="molecule type" value="Genomic_DNA"/>
</dbReference>
<proteinExistence type="inferred from homology"/>
<evidence type="ECO:0000259" key="4">
    <source>
        <dbReference type="Pfam" id="PF04717"/>
    </source>
</evidence>
<comment type="similarity">
    <text evidence="2">Belongs to the VgrG protein family.</text>
</comment>
<dbReference type="PANTHER" id="PTHR32305:SF15">
    <property type="entry name" value="PROTEIN RHSA-RELATED"/>
    <property type="match status" value="1"/>
</dbReference>
<protein>
    <submittedName>
        <fullName evidence="6">Type VI secretion system tip protein VgrG</fullName>
    </submittedName>
</protein>
<evidence type="ECO:0000259" key="5">
    <source>
        <dbReference type="Pfam" id="PF22178"/>
    </source>
</evidence>
<dbReference type="GO" id="GO:0005576">
    <property type="term" value="C:extracellular region"/>
    <property type="evidence" value="ECO:0007669"/>
    <property type="project" value="UniProtKB-SubCell"/>
</dbReference>
<dbReference type="KEGG" id="elio:KO353_15830"/>
<dbReference type="AlphaFoldDB" id="A0A975U6C4"/>
<keyword evidence="7" id="KW-1185">Reference proteome</keyword>
<dbReference type="Proteomes" id="UP000694001">
    <property type="component" value="Chromosome"/>
</dbReference>
<dbReference type="InterPro" id="IPR006531">
    <property type="entry name" value="Gp5/Vgr_OB"/>
</dbReference>
<comment type="subcellular location">
    <subcellularLocation>
        <location evidence="1">Secreted</location>
    </subcellularLocation>
</comment>
<keyword evidence="3" id="KW-0964">Secreted</keyword>
<evidence type="ECO:0000313" key="7">
    <source>
        <dbReference type="Proteomes" id="UP000694001"/>
    </source>
</evidence>
<dbReference type="NCBIfam" id="TIGR03361">
    <property type="entry name" value="VI_Rhs_Vgr"/>
    <property type="match status" value="1"/>
</dbReference>
<accession>A0A975U6C4</accession>
<feature type="domain" description="Gp5/Type VI secretion system Vgr protein OB-fold" evidence="4">
    <location>
        <begin position="94"/>
        <end position="161"/>
    </location>
</feature>
<name>A0A975U6C4_9PROT</name>
<sequence>MATDSHAPMLGVPIEILDNAQASSGTPYLIERLSRTMADEIHLNARAIPVCRTTVSAFPAGTTYRMRPVPERPKLPNLMLGRVVGPKGEEIHVDEYGRVKVQFLWDRLGEGDENASCWMRLSQAWAGSGFGIMALPRIGMEVIVGFLDDDPDHPVVLGCLHNNENKVPVALPENKTQTGIVTRSSTGGGSSDYNALLFEHKAGSEKVTFQAQKDYERLVKNNEKVTIKANRTLLIEGKQKYDVKGDYDLTVQQGNHKVEISKGKFDTKVGMGNMSVKVSMGNLSTKVNLGKIDSEAMQSIEFKVGTSSVKIDQMGVTIKGMMIKIEGTVMLEAKGLMTKVSGDGMMMLKGGIIMIN</sequence>